<dbReference type="AlphaFoldDB" id="A0A931E0F2"/>
<dbReference type="PANTHER" id="PTHR35792">
    <property type="entry name" value="GENERAL STRESS PROTEIN"/>
    <property type="match status" value="1"/>
</dbReference>
<evidence type="ECO:0000313" key="4">
    <source>
        <dbReference type="Proteomes" id="UP000628448"/>
    </source>
</evidence>
<keyword evidence="2" id="KW-0812">Transmembrane</keyword>
<reference evidence="3" key="1">
    <citation type="submission" date="2020-11" db="EMBL/GenBank/DDBJ databases">
        <title>Bacterial whole genome sequence for Panacibacter sp. DH6.</title>
        <authorList>
            <person name="Le V."/>
            <person name="Ko S."/>
            <person name="Ahn C.-Y."/>
            <person name="Oh H.-M."/>
        </authorList>
    </citation>
    <scope>NUCLEOTIDE SEQUENCE</scope>
    <source>
        <strain evidence="3">DH6</strain>
    </source>
</reference>
<dbReference type="PANTHER" id="PTHR35792:SF1">
    <property type="entry name" value="SLL0268 PROTEIN"/>
    <property type="match status" value="1"/>
</dbReference>
<keyword evidence="1" id="KW-0175">Coiled coil</keyword>
<organism evidence="3 4">
    <name type="scientific">Panacibacter microcysteis</name>
    <dbReference type="NCBI Taxonomy" id="2793269"/>
    <lineage>
        <taxon>Bacteria</taxon>
        <taxon>Pseudomonadati</taxon>
        <taxon>Bacteroidota</taxon>
        <taxon>Chitinophagia</taxon>
        <taxon>Chitinophagales</taxon>
        <taxon>Chitinophagaceae</taxon>
        <taxon>Panacibacter</taxon>
    </lineage>
</organism>
<dbReference type="Gene3D" id="6.10.140.1430">
    <property type="match status" value="1"/>
</dbReference>
<feature type="transmembrane region" description="Helical" evidence="2">
    <location>
        <begin position="6"/>
        <end position="25"/>
    </location>
</feature>
<accession>A0A931E0F2</accession>
<dbReference type="RefSeq" id="WP_196990341.1">
    <property type="nucleotide sequence ID" value="NZ_JADWYR010000001.1"/>
</dbReference>
<keyword evidence="2" id="KW-1133">Transmembrane helix</keyword>
<proteinExistence type="predicted"/>
<sequence length="92" mass="9669">MSTQKIITALVIGAAAGAVLGVLFAPDKGSETRKKIADGSSELADSLKAKANDLAEEMSDKIKSAKEEISDMLAKGKEKLQGYKKQADSQLS</sequence>
<keyword evidence="4" id="KW-1185">Reference proteome</keyword>
<dbReference type="Proteomes" id="UP000628448">
    <property type="component" value="Unassembled WGS sequence"/>
</dbReference>
<dbReference type="Pfam" id="PF12732">
    <property type="entry name" value="YtxH"/>
    <property type="match status" value="1"/>
</dbReference>
<protein>
    <submittedName>
        <fullName evidence="3">YtxH domain-containing protein</fullName>
    </submittedName>
</protein>
<keyword evidence="2" id="KW-0472">Membrane</keyword>
<dbReference type="InterPro" id="IPR024623">
    <property type="entry name" value="YtxH"/>
</dbReference>
<dbReference type="EMBL" id="JADWYR010000001">
    <property type="protein sequence ID" value="MBG9376327.1"/>
    <property type="molecule type" value="Genomic_DNA"/>
</dbReference>
<gene>
    <name evidence="3" type="ORF">I5907_08785</name>
</gene>
<evidence type="ECO:0000256" key="2">
    <source>
        <dbReference type="SAM" id="Phobius"/>
    </source>
</evidence>
<evidence type="ECO:0000313" key="3">
    <source>
        <dbReference type="EMBL" id="MBG9376327.1"/>
    </source>
</evidence>
<comment type="caution">
    <text evidence="3">The sequence shown here is derived from an EMBL/GenBank/DDBJ whole genome shotgun (WGS) entry which is preliminary data.</text>
</comment>
<dbReference type="InterPro" id="IPR052928">
    <property type="entry name" value="Desiccation-related_membrane"/>
</dbReference>
<evidence type="ECO:0000256" key="1">
    <source>
        <dbReference type="SAM" id="Coils"/>
    </source>
</evidence>
<feature type="coiled-coil region" evidence="1">
    <location>
        <begin position="48"/>
        <end position="86"/>
    </location>
</feature>
<name>A0A931E0F2_9BACT</name>